<sequence>MRYFERIGICLSAYITYIDHQPSALDSTFSAHRAAPQSFYLT</sequence>
<dbReference type="EMBL" id="BT061453">
    <property type="protein sequence ID" value="ACN26150.1"/>
    <property type="molecule type" value="mRNA"/>
</dbReference>
<protein>
    <submittedName>
        <fullName evidence="1">Uncharacterized protein</fullName>
    </submittedName>
</protein>
<dbReference type="AlphaFoldDB" id="C0HGJ7"/>
<organism evidence="1">
    <name type="scientific">Zea mays</name>
    <name type="common">Maize</name>
    <dbReference type="NCBI Taxonomy" id="4577"/>
    <lineage>
        <taxon>Eukaryota</taxon>
        <taxon>Viridiplantae</taxon>
        <taxon>Streptophyta</taxon>
        <taxon>Embryophyta</taxon>
        <taxon>Tracheophyta</taxon>
        <taxon>Spermatophyta</taxon>
        <taxon>Magnoliopsida</taxon>
        <taxon>Liliopsida</taxon>
        <taxon>Poales</taxon>
        <taxon>Poaceae</taxon>
        <taxon>PACMAD clade</taxon>
        <taxon>Panicoideae</taxon>
        <taxon>Andropogonodae</taxon>
        <taxon>Andropogoneae</taxon>
        <taxon>Tripsacinae</taxon>
        <taxon>Zea</taxon>
    </lineage>
</organism>
<reference evidence="1" key="2">
    <citation type="submission" date="2012-06" db="EMBL/GenBank/DDBJ databases">
        <authorList>
            <person name="Yu Y."/>
            <person name="Currie J."/>
            <person name="Lomeli R."/>
            <person name="Angelova A."/>
            <person name="Collura K."/>
            <person name="Wissotski M."/>
            <person name="Campos D."/>
            <person name="Kudrna D."/>
            <person name="Golser W."/>
            <person name="Ashely E."/>
            <person name="Descour A."/>
            <person name="Fernandes J."/>
            <person name="Soderlund C."/>
            <person name="Walbot V."/>
        </authorList>
    </citation>
    <scope>NUCLEOTIDE SEQUENCE</scope>
    <source>
        <strain evidence="1">B73</strain>
    </source>
</reference>
<proteinExistence type="evidence at transcript level"/>
<accession>C0HGJ7</accession>
<name>C0HGJ7_MAIZE</name>
<evidence type="ECO:0000313" key="1">
    <source>
        <dbReference type="EMBL" id="ACN26150.1"/>
    </source>
</evidence>
<reference evidence="1" key="1">
    <citation type="journal article" date="2009" name="PLoS Genet.">
        <title>Sequencing, mapping, and analysis of 27,455 maize full-length cDNAs.</title>
        <authorList>
            <person name="Soderlund C."/>
            <person name="Descour A."/>
            <person name="Kudrna D."/>
            <person name="Bomhoff M."/>
            <person name="Boyd L."/>
            <person name="Currie J."/>
            <person name="Angelova A."/>
            <person name="Collura K."/>
            <person name="Wissotski M."/>
            <person name="Ashley E."/>
            <person name="Morrow D."/>
            <person name="Fernandes J."/>
            <person name="Walbot V."/>
            <person name="Yu Y."/>
        </authorList>
    </citation>
    <scope>NUCLEOTIDE SEQUENCE</scope>
    <source>
        <strain evidence="1">B73</strain>
    </source>
</reference>